<reference evidence="3" key="2">
    <citation type="journal article" date="2014" name="ISME J.">
        <title>Microbial stratification in low pH oxic and suboxic macroscopic growths along an acid mine drainage.</title>
        <authorList>
            <person name="Mendez-Garcia C."/>
            <person name="Mesa V."/>
            <person name="Sprenger R.R."/>
            <person name="Richter M."/>
            <person name="Diez M.S."/>
            <person name="Solano J."/>
            <person name="Bargiela R."/>
            <person name="Golyshina O.V."/>
            <person name="Manteca A."/>
            <person name="Ramos J.L."/>
            <person name="Gallego J.R."/>
            <person name="Llorente I."/>
            <person name="Martins Dos Santos V.A."/>
            <person name="Jensen O.N."/>
            <person name="Pelaez A.I."/>
            <person name="Sanchez J."/>
            <person name="Ferrer M."/>
        </authorList>
    </citation>
    <scope>NUCLEOTIDE SEQUENCE</scope>
</reference>
<dbReference type="PANTHER" id="PTHR43080">
    <property type="entry name" value="CBS DOMAIN-CONTAINING PROTEIN CBSX3, MITOCHONDRIAL"/>
    <property type="match status" value="1"/>
</dbReference>
<dbReference type="Gene3D" id="3.10.580.10">
    <property type="entry name" value="CBS-domain"/>
    <property type="match status" value="1"/>
</dbReference>
<feature type="domain" description="CBS" evidence="2">
    <location>
        <begin position="66"/>
        <end position="121"/>
    </location>
</feature>
<comment type="caution">
    <text evidence="3">The sequence shown here is derived from an EMBL/GenBank/DDBJ whole genome shotgun (WGS) entry which is preliminary data.</text>
</comment>
<dbReference type="Pfam" id="PF00571">
    <property type="entry name" value="CBS"/>
    <property type="match status" value="2"/>
</dbReference>
<dbReference type="CDD" id="cd04623">
    <property type="entry name" value="CBS_pair_bac_euk"/>
    <property type="match status" value="1"/>
</dbReference>
<evidence type="ECO:0000256" key="1">
    <source>
        <dbReference type="ARBA" id="ARBA00023122"/>
    </source>
</evidence>
<dbReference type="PANTHER" id="PTHR43080:SF2">
    <property type="entry name" value="CBS DOMAIN-CONTAINING PROTEIN"/>
    <property type="match status" value="1"/>
</dbReference>
<gene>
    <name evidence="3" type="ORF">B2A_13403</name>
</gene>
<dbReference type="InterPro" id="IPR000644">
    <property type="entry name" value="CBS_dom"/>
</dbReference>
<feature type="domain" description="CBS" evidence="2">
    <location>
        <begin position="1"/>
        <end position="57"/>
    </location>
</feature>
<keyword evidence="1" id="KW-0129">CBS domain</keyword>
<feature type="non-terminal residue" evidence="3">
    <location>
        <position position="1"/>
    </location>
</feature>
<dbReference type="SUPFAM" id="SSF54631">
    <property type="entry name" value="CBS-domain pair"/>
    <property type="match status" value="1"/>
</dbReference>
<name>T0ZWE5_9ZZZZ</name>
<sequence length="132" mass="14301">KKSALFTIGPDAPVLEAVRSMAEHGVGALLVMRGDALAGIISERDYARKVVLLGRASADTPIAQIMSSPVVTVSPDTNVQRCMVLMTERRIRHLPVVENGRVIGVVSIGDLVKSVIQEQQRTIEELESYIHG</sequence>
<reference evidence="3" key="1">
    <citation type="submission" date="2013-08" db="EMBL/GenBank/DDBJ databases">
        <authorList>
            <person name="Mendez C."/>
            <person name="Richter M."/>
            <person name="Ferrer M."/>
            <person name="Sanchez J."/>
        </authorList>
    </citation>
    <scope>NUCLEOTIDE SEQUENCE</scope>
</reference>
<dbReference type="EMBL" id="AUZZ01009701">
    <property type="protein sequence ID" value="EQD32979.1"/>
    <property type="molecule type" value="Genomic_DNA"/>
</dbReference>
<protein>
    <submittedName>
        <fullName evidence="3">Signal transduction protein with CBS domain protein</fullName>
    </submittedName>
</protein>
<organism evidence="3">
    <name type="scientific">mine drainage metagenome</name>
    <dbReference type="NCBI Taxonomy" id="410659"/>
    <lineage>
        <taxon>unclassified sequences</taxon>
        <taxon>metagenomes</taxon>
        <taxon>ecological metagenomes</taxon>
    </lineage>
</organism>
<dbReference type="SMART" id="SM00116">
    <property type="entry name" value="CBS"/>
    <property type="match status" value="2"/>
</dbReference>
<dbReference type="AlphaFoldDB" id="T0ZWE5"/>
<dbReference type="InterPro" id="IPR046342">
    <property type="entry name" value="CBS_dom_sf"/>
</dbReference>
<evidence type="ECO:0000259" key="2">
    <source>
        <dbReference type="PROSITE" id="PS51371"/>
    </source>
</evidence>
<dbReference type="PROSITE" id="PS51371">
    <property type="entry name" value="CBS"/>
    <property type="match status" value="2"/>
</dbReference>
<dbReference type="InterPro" id="IPR044725">
    <property type="entry name" value="CBSX3_CBS_dom"/>
</dbReference>
<evidence type="ECO:0000313" key="3">
    <source>
        <dbReference type="EMBL" id="EQD32979.1"/>
    </source>
</evidence>
<accession>T0ZWE5</accession>
<proteinExistence type="predicted"/>
<dbReference type="InterPro" id="IPR051257">
    <property type="entry name" value="Diverse_CBS-Domain"/>
</dbReference>